<evidence type="ECO:0000313" key="1">
    <source>
        <dbReference type="EMBL" id="CAH0589310.1"/>
    </source>
</evidence>
<accession>A0A9P0BT32</accession>
<dbReference type="AlphaFoldDB" id="A0A9P0BT32"/>
<gene>
    <name evidence="1" type="ORF">CINC_LOCUS4491</name>
</gene>
<reference evidence="1" key="1">
    <citation type="submission" date="2021-12" db="EMBL/GenBank/DDBJ databases">
        <authorList>
            <person name="King R."/>
        </authorList>
    </citation>
    <scope>NUCLEOTIDE SEQUENCE</scope>
</reference>
<name>A0A9P0BT32_CHRIL</name>
<protein>
    <submittedName>
        <fullName evidence="1">Uncharacterized protein</fullName>
    </submittedName>
</protein>
<dbReference type="Proteomes" id="UP001154114">
    <property type="component" value="Chromosome 17"/>
</dbReference>
<organism evidence="1 2">
    <name type="scientific">Chrysodeixis includens</name>
    <name type="common">Soybean looper</name>
    <name type="synonym">Pseudoplusia includens</name>
    <dbReference type="NCBI Taxonomy" id="689277"/>
    <lineage>
        <taxon>Eukaryota</taxon>
        <taxon>Metazoa</taxon>
        <taxon>Ecdysozoa</taxon>
        <taxon>Arthropoda</taxon>
        <taxon>Hexapoda</taxon>
        <taxon>Insecta</taxon>
        <taxon>Pterygota</taxon>
        <taxon>Neoptera</taxon>
        <taxon>Endopterygota</taxon>
        <taxon>Lepidoptera</taxon>
        <taxon>Glossata</taxon>
        <taxon>Ditrysia</taxon>
        <taxon>Noctuoidea</taxon>
        <taxon>Noctuidae</taxon>
        <taxon>Plusiinae</taxon>
        <taxon>Chrysodeixis</taxon>
    </lineage>
</organism>
<sequence>MNNLYQLITKIRIKTRTRKTGTNTMATRRKTRFKIQNLTFQSANNHEPVKMILSRQIRRHYDVCIRLSVTITLRVTHWVSALIPHTLASRDRSVASLGRPDAST</sequence>
<keyword evidence="2" id="KW-1185">Reference proteome</keyword>
<evidence type="ECO:0000313" key="2">
    <source>
        <dbReference type="Proteomes" id="UP001154114"/>
    </source>
</evidence>
<dbReference type="EMBL" id="LR824020">
    <property type="protein sequence ID" value="CAH0589310.1"/>
    <property type="molecule type" value="Genomic_DNA"/>
</dbReference>
<proteinExistence type="predicted"/>